<evidence type="ECO:0000313" key="4">
    <source>
        <dbReference type="Proteomes" id="UP001273209"/>
    </source>
</evidence>
<keyword evidence="4" id="KW-1185">Reference proteome</keyword>
<evidence type="ECO:0000256" key="2">
    <source>
        <dbReference type="SAM" id="MobiDB-lite"/>
    </source>
</evidence>
<reference evidence="3" key="1">
    <citation type="submission" date="2023-11" db="EMBL/GenBank/DDBJ databases">
        <title>The genome sequences of three competitors of mushroom-forming fungi.</title>
        <authorList>
            <person name="Beijen E."/>
            <person name="Ohm R.A."/>
        </authorList>
    </citation>
    <scope>NUCLEOTIDE SEQUENCE</scope>
    <source>
        <strain evidence="3">CBS 100526</strain>
    </source>
</reference>
<feature type="compositionally biased region" description="Acidic residues" evidence="2">
    <location>
        <begin position="46"/>
        <end position="57"/>
    </location>
</feature>
<sequence>MMETINDEDSANPSVPNLVELMENIQSRAGYDSSSTDQEVAITEYTTDEEVSEEYVSDECHSEEYISEDEFSEEEIISRAPNAEGKRVASPSPLGHQPLDKRPRQSTAEEEFDIDKVVEAIEQNPLWTMDHKAALLEKYENSLRLLVDKVVVMQLEAREEAKKNEEFKGQMKKYREEEKKRQEEMKEYWEEDKKHREEEKKHWAEMRKFMVAISKAFGVAAQGENE</sequence>
<feature type="region of interest" description="Disordered" evidence="2">
    <location>
        <begin position="26"/>
        <end position="110"/>
    </location>
</feature>
<organism evidence="3 4">
    <name type="scientific">Trichoderma aggressivum f. europaeum</name>
    <dbReference type="NCBI Taxonomy" id="173218"/>
    <lineage>
        <taxon>Eukaryota</taxon>
        <taxon>Fungi</taxon>
        <taxon>Dikarya</taxon>
        <taxon>Ascomycota</taxon>
        <taxon>Pezizomycotina</taxon>
        <taxon>Sordariomycetes</taxon>
        <taxon>Hypocreomycetidae</taxon>
        <taxon>Hypocreales</taxon>
        <taxon>Hypocreaceae</taxon>
        <taxon>Trichoderma</taxon>
    </lineage>
</organism>
<dbReference type="Proteomes" id="UP001273209">
    <property type="component" value="Unassembled WGS sequence"/>
</dbReference>
<gene>
    <name evidence="3" type="ORF">Triagg1_4111</name>
</gene>
<feature type="compositionally biased region" description="Acidic residues" evidence="2">
    <location>
        <begin position="65"/>
        <end position="75"/>
    </location>
</feature>
<evidence type="ECO:0000313" key="3">
    <source>
        <dbReference type="EMBL" id="KAK4077144.1"/>
    </source>
</evidence>
<proteinExistence type="predicted"/>
<evidence type="ECO:0000256" key="1">
    <source>
        <dbReference type="SAM" id="Coils"/>
    </source>
</evidence>
<protein>
    <submittedName>
        <fullName evidence="3">Uncharacterized protein</fullName>
    </submittedName>
</protein>
<feature type="coiled-coil region" evidence="1">
    <location>
        <begin position="157"/>
        <end position="184"/>
    </location>
</feature>
<dbReference type="AlphaFoldDB" id="A0AAE1M6H7"/>
<name>A0AAE1M6H7_9HYPO</name>
<feature type="compositionally biased region" description="Polar residues" evidence="2">
    <location>
        <begin position="26"/>
        <end position="38"/>
    </location>
</feature>
<dbReference type="GeneID" id="87918384"/>
<dbReference type="EMBL" id="JAWRVG010000012">
    <property type="protein sequence ID" value="KAK4077144.1"/>
    <property type="molecule type" value="Genomic_DNA"/>
</dbReference>
<keyword evidence="1" id="KW-0175">Coiled coil</keyword>
<comment type="caution">
    <text evidence="3">The sequence shown here is derived from an EMBL/GenBank/DDBJ whole genome shotgun (WGS) entry which is preliminary data.</text>
</comment>
<accession>A0AAE1M6H7</accession>
<dbReference type="RefSeq" id="XP_062757131.1">
    <property type="nucleotide sequence ID" value="XM_062898479.1"/>
</dbReference>